<name>A0A183CCI7_GLOPA</name>
<evidence type="ECO:0000313" key="1">
    <source>
        <dbReference type="Proteomes" id="UP000050741"/>
    </source>
</evidence>
<dbReference type="WBParaSite" id="GPLIN_001058800">
    <property type="protein sequence ID" value="GPLIN_001058800"/>
    <property type="gene ID" value="GPLIN_001058800"/>
</dbReference>
<reference evidence="2" key="3">
    <citation type="submission" date="2016-06" db="UniProtKB">
        <authorList>
            <consortium name="WormBaseParasite"/>
        </authorList>
    </citation>
    <scope>IDENTIFICATION</scope>
</reference>
<accession>A0A183CCI7</accession>
<reference evidence="1" key="2">
    <citation type="submission" date="2014-05" db="EMBL/GenBank/DDBJ databases">
        <title>The genome and life-stage specific transcriptomes of Globodera pallida elucidate key aspects of plant parasitism by a cyst nematode.</title>
        <authorList>
            <person name="Cotton J.A."/>
            <person name="Lilley C.J."/>
            <person name="Jones L.M."/>
            <person name="Kikuchi T."/>
            <person name="Reid A.J."/>
            <person name="Thorpe P."/>
            <person name="Tsai I.J."/>
            <person name="Beasley H."/>
            <person name="Blok V."/>
            <person name="Cock P.J.A."/>
            <person name="Van den Akker S.E."/>
            <person name="Holroyd N."/>
            <person name="Hunt M."/>
            <person name="Mantelin S."/>
            <person name="Naghra H."/>
            <person name="Pain A."/>
            <person name="Palomares-Rius J.E."/>
            <person name="Zarowiecki M."/>
            <person name="Berriman M."/>
            <person name="Jones J.T."/>
            <person name="Urwin P.E."/>
        </authorList>
    </citation>
    <scope>NUCLEOTIDE SEQUENCE [LARGE SCALE GENOMIC DNA]</scope>
    <source>
        <strain evidence="1">Lindley</strain>
    </source>
</reference>
<keyword evidence="1" id="KW-1185">Reference proteome</keyword>
<proteinExistence type="predicted"/>
<dbReference type="AlphaFoldDB" id="A0A183CCI7"/>
<protein>
    <submittedName>
        <fullName evidence="2">Profilin</fullName>
    </submittedName>
</protein>
<organism evidence="1 2">
    <name type="scientific">Globodera pallida</name>
    <name type="common">Potato cyst nematode worm</name>
    <name type="synonym">Heterodera pallida</name>
    <dbReference type="NCBI Taxonomy" id="36090"/>
    <lineage>
        <taxon>Eukaryota</taxon>
        <taxon>Metazoa</taxon>
        <taxon>Ecdysozoa</taxon>
        <taxon>Nematoda</taxon>
        <taxon>Chromadorea</taxon>
        <taxon>Rhabditida</taxon>
        <taxon>Tylenchina</taxon>
        <taxon>Tylenchomorpha</taxon>
        <taxon>Tylenchoidea</taxon>
        <taxon>Heteroderidae</taxon>
        <taxon>Heteroderinae</taxon>
        <taxon>Globodera</taxon>
    </lineage>
</organism>
<dbReference type="Proteomes" id="UP000050741">
    <property type="component" value="Unassembled WGS sequence"/>
</dbReference>
<evidence type="ECO:0000313" key="2">
    <source>
        <dbReference type="WBParaSite" id="GPLIN_001058800"/>
    </source>
</evidence>
<sequence>MADKWMEHSLKFDGIYLNSNGQLMFVTNEDADGKKKRVLSHEEAIDTDMRGVCKICVRKKCSKKLAVQQL</sequence>
<reference evidence="1" key="1">
    <citation type="submission" date="2013-12" db="EMBL/GenBank/DDBJ databases">
        <authorList>
            <person name="Aslett M."/>
        </authorList>
    </citation>
    <scope>NUCLEOTIDE SEQUENCE [LARGE SCALE GENOMIC DNA]</scope>
    <source>
        <strain evidence="1">Lindley</strain>
    </source>
</reference>